<evidence type="ECO:0000313" key="13">
    <source>
        <dbReference type="EMBL" id="PPQ81760.1"/>
    </source>
</evidence>
<keyword evidence="5 11" id="KW-0858">Xylan degradation</keyword>
<dbReference type="EMBL" id="NHTK01005240">
    <property type="protein sequence ID" value="PPQ81760.1"/>
    <property type="molecule type" value="Genomic_DNA"/>
</dbReference>
<dbReference type="InterPro" id="IPR001137">
    <property type="entry name" value="Glyco_hydro_11"/>
</dbReference>
<evidence type="ECO:0000256" key="5">
    <source>
        <dbReference type="ARBA" id="ARBA00022651"/>
    </source>
</evidence>
<reference evidence="13 14" key="1">
    <citation type="journal article" date="2018" name="Evol. Lett.">
        <title>Horizontal gene cluster transfer increased hallucinogenic mushroom diversity.</title>
        <authorList>
            <person name="Reynolds H.T."/>
            <person name="Vijayakumar V."/>
            <person name="Gluck-Thaler E."/>
            <person name="Korotkin H.B."/>
            <person name="Matheny P.B."/>
            <person name="Slot J.C."/>
        </authorList>
    </citation>
    <scope>NUCLEOTIDE SEQUENCE [LARGE SCALE GENOMIC DNA]</scope>
    <source>
        <strain evidence="13 14">2629</strain>
    </source>
</reference>
<evidence type="ECO:0000256" key="2">
    <source>
        <dbReference type="ARBA" id="ARBA00004851"/>
    </source>
</evidence>
<dbReference type="PROSITE" id="PS51761">
    <property type="entry name" value="GH11_3"/>
    <property type="match status" value="1"/>
</dbReference>
<evidence type="ECO:0000256" key="10">
    <source>
        <dbReference type="PROSITE-ProRule" id="PRU01097"/>
    </source>
</evidence>
<dbReference type="InterPro" id="IPR033123">
    <property type="entry name" value="GH11_dom"/>
</dbReference>
<keyword evidence="7 11" id="KW-0119">Carbohydrate metabolism</keyword>
<dbReference type="InParanoid" id="A0A409WTB5"/>
<comment type="similarity">
    <text evidence="3 10 11">Belongs to the glycosyl hydrolase 11 (cellulase G) family.</text>
</comment>
<keyword evidence="14" id="KW-1185">Reference proteome</keyword>
<evidence type="ECO:0000256" key="1">
    <source>
        <dbReference type="ARBA" id="ARBA00000681"/>
    </source>
</evidence>
<dbReference type="AlphaFoldDB" id="A0A409WTB5"/>
<evidence type="ECO:0000313" key="14">
    <source>
        <dbReference type="Proteomes" id="UP000284842"/>
    </source>
</evidence>
<dbReference type="GO" id="GO:0045493">
    <property type="term" value="P:xylan catabolic process"/>
    <property type="evidence" value="ECO:0007669"/>
    <property type="project" value="UniProtKB-UniPathway"/>
</dbReference>
<accession>A0A409WTB5</accession>
<feature type="non-terminal residue" evidence="13">
    <location>
        <position position="1"/>
    </location>
</feature>
<keyword evidence="9 11" id="KW-0624">Polysaccharide degradation</keyword>
<comment type="catalytic activity">
    <reaction evidence="1 11">
        <text>Endohydrolysis of (1-&gt;4)-beta-D-xylosidic linkages in xylans.</text>
        <dbReference type="EC" id="3.2.1.8"/>
    </reaction>
</comment>
<organism evidence="13 14">
    <name type="scientific">Panaeolus cyanescens</name>
    <dbReference type="NCBI Taxonomy" id="181874"/>
    <lineage>
        <taxon>Eukaryota</taxon>
        <taxon>Fungi</taxon>
        <taxon>Dikarya</taxon>
        <taxon>Basidiomycota</taxon>
        <taxon>Agaricomycotina</taxon>
        <taxon>Agaricomycetes</taxon>
        <taxon>Agaricomycetidae</taxon>
        <taxon>Agaricales</taxon>
        <taxon>Agaricineae</taxon>
        <taxon>Galeropsidaceae</taxon>
        <taxon>Panaeolus</taxon>
    </lineage>
</organism>
<dbReference type="PANTHER" id="PTHR46828:SF2">
    <property type="entry name" value="ENDO-1,4-BETA-XYLANASE A-RELATED"/>
    <property type="match status" value="1"/>
</dbReference>
<comment type="caution">
    <text evidence="13">The sequence shown here is derived from an EMBL/GenBank/DDBJ whole genome shotgun (WGS) entry which is preliminary data.</text>
</comment>
<dbReference type="EC" id="3.2.1.8" evidence="4 11"/>
<evidence type="ECO:0000256" key="6">
    <source>
        <dbReference type="ARBA" id="ARBA00022801"/>
    </source>
</evidence>
<evidence type="ECO:0000256" key="8">
    <source>
        <dbReference type="ARBA" id="ARBA00023295"/>
    </source>
</evidence>
<evidence type="ECO:0000256" key="11">
    <source>
        <dbReference type="RuleBase" id="RU362015"/>
    </source>
</evidence>
<dbReference type="Gene3D" id="2.60.120.180">
    <property type="match status" value="1"/>
</dbReference>
<feature type="domain" description="GH11" evidence="12">
    <location>
        <begin position="4"/>
        <end position="200"/>
    </location>
</feature>
<evidence type="ECO:0000256" key="7">
    <source>
        <dbReference type="ARBA" id="ARBA00023277"/>
    </source>
</evidence>
<name>A0A409WTB5_9AGAR</name>
<protein>
    <recommendedName>
        <fullName evidence="4 11">Endo-1,4-beta-xylanase</fullName>
        <ecNumber evidence="4 11">3.2.1.8</ecNumber>
    </recommendedName>
</protein>
<dbReference type="Pfam" id="PF00457">
    <property type="entry name" value="Glyco_hydro_11"/>
    <property type="match status" value="1"/>
</dbReference>
<proteinExistence type="inferred from homology"/>
<dbReference type="SUPFAM" id="SSF49899">
    <property type="entry name" value="Concanavalin A-like lectins/glucanases"/>
    <property type="match status" value="1"/>
</dbReference>
<dbReference type="PANTHER" id="PTHR46828">
    <property type="entry name" value="ENDO-1,4-BETA-XYLANASE A-RELATED"/>
    <property type="match status" value="1"/>
</dbReference>
<keyword evidence="6 11" id="KW-0378">Hydrolase</keyword>
<gene>
    <name evidence="13" type="ORF">CVT24_005118</name>
</gene>
<dbReference type="Proteomes" id="UP000284842">
    <property type="component" value="Unassembled WGS sequence"/>
</dbReference>
<evidence type="ECO:0000259" key="12">
    <source>
        <dbReference type="PROSITE" id="PS51761"/>
    </source>
</evidence>
<evidence type="ECO:0000256" key="4">
    <source>
        <dbReference type="ARBA" id="ARBA00012590"/>
    </source>
</evidence>
<dbReference type="InterPro" id="IPR013320">
    <property type="entry name" value="ConA-like_dom_sf"/>
</dbReference>
<dbReference type="InterPro" id="IPR013319">
    <property type="entry name" value="GH11/12"/>
</dbReference>
<keyword evidence="8 11" id="KW-0326">Glycosidase</keyword>
<dbReference type="UniPathway" id="UPA00114"/>
<evidence type="ECO:0000256" key="3">
    <source>
        <dbReference type="ARBA" id="ARBA00007792"/>
    </source>
</evidence>
<comment type="pathway">
    <text evidence="2 11">Glycan degradation; xylan degradation.</text>
</comment>
<comment type="caution">
    <text evidence="10">Lacks conserved residue(s) required for the propagation of feature annotation.</text>
</comment>
<dbReference type="GO" id="GO:0031176">
    <property type="term" value="F:endo-1,4-beta-xylanase activity"/>
    <property type="evidence" value="ECO:0007669"/>
    <property type="project" value="UniProtKB-EC"/>
</dbReference>
<dbReference type="PRINTS" id="PR00911">
    <property type="entry name" value="GLHYDRLASE11"/>
</dbReference>
<evidence type="ECO:0000256" key="9">
    <source>
        <dbReference type="ARBA" id="ARBA00023326"/>
    </source>
</evidence>
<dbReference type="OrthoDB" id="2115822at2759"/>
<sequence>SDILESRQASTLASGYNGGYYYDCSQQGQATYTNGPGGTYYVSSSGNSQFICGKGWNPGSSSRIINYNGSYTFTDNSYLTIWGWTRSPIVEYYVVESYDSSTSPAAQKKGTVYCDGADYDILQATRVNQPSPDGLQTFQQYWSVRKPPRSPGGAISGSVDLGCHTKAWRSIGMSVGSQQLFQIVATSVYYSSGHAQITIS</sequence>